<evidence type="ECO:0000313" key="2">
    <source>
        <dbReference type="EMBL" id="MBB5718274.1"/>
    </source>
</evidence>
<keyword evidence="1" id="KW-0732">Signal</keyword>
<feature type="signal peptide" evidence="1">
    <location>
        <begin position="1"/>
        <end position="35"/>
    </location>
</feature>
<accession>A0A840YXL6</accession>
<dbReference type="Proteomes" id="UP000554342">
    <property type="component" value="Unassembled WGS sequence"/>
</dbReference>
<dbReference type="RefSeq" id="WP_184001934.1">
    <property type="nucleotide sequence ID" value="NZ_BAABIF010000004.1"/>
</dbReference>
<dbReference type="AlphaFoldDB" id="A0A840YXL6"/>
<feature type="chain" id="PRO_5032784398" evidence="1">
    <location>
        <begin position="36"/>
        <end position="49"/>
    </location>
</feature>
<proteinExistence type="predicted"/>
<organism evidence="2 3">
    <name type="scientific">Stakelama sediminis</name>
    <dbReference type="NCBI Taxonomy" id="463200"/>
    <lineage>
        <taxon>Bacteria</taxon>
        <taxon>Pseudomonadati</taxon>
        <taxon>Pseudomonadota</taxon>
        <taxon>Alphaproteobacteria</taxon>
        <taxon>Sphingomonadales</taxon>
        <taxon>Sphingomonadaceae</taxon>
        <taxon>Stakelama</taxon>
    </lineage>
</organism>
<reference evidence="2 3" key="1">
    <citation type="submission" date="2020-08" db="EMBL/GenBank/DDBJ databases">
        <title>Genomic Encyclopedia of Type Strains, Phase IV (KMG-IV): sequencing the most valuable type-strain genomes for metagenomic binning, comparative biology and taxonomic classification.</title>
        <authorList>
            <person name="Goeker M."/>
        </authorList>
    </citation>
    <scope>NUCLEOTIDE SEQUENCE [LARGE SCALE GENOMIC DNA]</scope>
    <source>
        <strain evidence="2 3">DSM 27203</strain>
    </source>
</reference>
<protein>
    <submittedName>
        <fullName evidence="2">Uncharacterized protein</fullName>
    </submittedName>
</protein>
<name>A0A840YXL6_9SPHN</name>
<comment type="caution">
    <text evidence="2">The sequence shown here is derived from an EMBL/GenBank/DDBJ whole genome shotgun (WGS) entry which is preliminary data.</text>
</comment>
<evidence type="ECO:0000256" key="1">
    <source>
        <dbReference type="SAM" id="SignalP"/>
    </source>
</evidence>
<gene>
    <name evidence="2" type="ORF">FHR23_001181</name>
</gene>
<sequence>MKKATGATSFTKLFLSGFVLGTAGLLAAHSITAQASPANPAAVHSTIQR</sequence>
<evidence type="ECO:0000313" key="3">
    <source>
        <dbReference type="Proteomes" id="UP000554342"/>
    </source>
</evidence>
<dbReference type="EMBL" id="JACIJI010000001">
    <property type="protein sequence ID" value="MBB5718274.1"/>
    <property type="molecule type" value="Genomic_DNA"/>
</dbReference>
<keyword evidence="3" id="KW-1185">Reference proteome</keyword>